<reference evidence="11" key="1">
    <citation type="submission" date="2021-09" db="EMBL/GenBank/DDBJ databases">
        <authorList>
            <consortium name="AG Swart"/>
            <person name="Singh M."/>
            <person name="Singh A."/>
            <person name="Seah K."/>
            <person name="Emmerich C."/>
        </authorList>
    </citation>
    <scope>NUCLEOTIDE SEQUENCE</scope>
    <source>
        <strain evidence="11">ATCC30299</strain>
    </source>
</reference>
<dbReference type="SUPFAM" id="SSF54534">
    <property type="entry name" value="FKBP-like"/>
    <property type="match status" value="1"/>
</dbReference>
<dbReference type="PROSITE" id="PS00170">
    <property type="entry name" value="CSA_PPIASE_1"/>
    <property type="match status" value="1"/>
</dbReference>
<dbReference type="GO" id="GO:0005737">
    <property type="term" value="C:cytoplasm"/>
    <property type="evidence" value="ECO:0007669"/>
    <property type="project" value="TreeGrafter"/>
</dbReference>
<keyword evidence="12" id="KW-1185">Reference proteome</keyword>
<gene>
    <name evidence="11" type="ORF">BSTOLATCC_MIC36152</name>
</gene>
<dbReference type="Pfam" id="PF00254">
    <property type="entry name" value="FKBP_C"/>
    <property type="match status" value="1"/>
</dbReference>
<proteinExistence type="predicted"/>
<feature type="domain" description="PPIase cyclophilin-type" evidence="10">
    <location>
        <begin position="311"/>
        <end position="475"/>
    </location>
</feature>
<dbReference type="AlphaFoldDB" id="A0AAU9JJR2"/>
<dbReference type="Pfam" id="PF07719">
    <property type="entry name" value="TPR_2"/>
    <property type="match status" value="1"/>
</dbReference>
<dbReference type="InterPro" id="IPR002130">
    <property type="entry name" value="Cyclophilin-type_PPIase_dom"/>
</dbReference>
<dbReference type="InterPro" id="IPR019734">
    <property type="entry name" value="TPR_rpt"/>
</dbReference>
<comment type="catalytic activity">
    <reaction evidence="1 7">
        <text>[protein]-peptidylproline (omega=180) = [protein]-peptidylproline (omega=0)</text>
        <dbReference type="Rhea" id="RHEA:16237"/>
        <dbReference type="Rhea" id="RHEA-COMP:10747"/>
        <dbReference type="Rhea" id="RHEA-COMP:10748"/>
        <dbReference type="ChEBI" id="CHEBI:83833"/>
        <dbReference type="ChEBI" id="CHEBI:83834"/>
        <dbReference type="EC" id="5.2.1.8"/>
    </reaction>
</comment>
<dbReference type="SMART" id="SM00028">
    <property type="entry name" value="TPR"/>
    <property type="match status" value="3"/>
</dbReference>
<keyword evidence="4 8" id="KW-0802">TPR repeat</keyword>
<keyword evidence="5 7" id="KW-0697">Rotamase</keyword>
<dbReference type="EC" id="5.2.1.8" evidence="2 7"/>
<dbReference type="FunFam" id="3.10.50.40:FF:000025">
    <property type="entry name" value="Peptidylprolyl isomerase"/>
    <property type="match status" value="1"/>
</dbReference>
<accession>A0AAU9JJR2</accession>
<evidence type="ECO:0000313" key="11">
    <source>
        <dbReference type="EMBL" id="CAG9324360.1"/>
    </source>
</evidence>
<dbReference type="PANTHER" id="PTHR11071">
    <property type="entry name" value="PEPTIDYL-PROLYL CIS-TRANS ISOMERASE"/>
    <property type="match status" value="1"/>
</dbReference>
<dbReference type="Proteomes" id="UP001162131">
    <property type="component" value="Unassembled WGS sequence"/>
</dbReference>
<dbReference type="InterPro" id="IPR020892">
    <property type="entry name" value="Cyclophilin-type_PPIase_CS"/>
</dbReference>
<dbReference type="InterPro" id="IPR029000">
    <property type="entry name" value="Cyclophilin-like_dom_sf"/>
</dbReference>
<dbReference type="SUPFAM" id="SSF48452">
    <property type="entry name" value="TPR-like"/>
    <property type="match status" value="1"/>
</dbReference>
<comment type="caution">
    <text evidence="11">The sequence shown here is derived from an EMBL/GenBank/DDBJ whole genome shotgun (WGS) entry which is preliminary data.</text>
</comment>
<dbReference type="PANTHER" id="PTHR11071:SF561">
    <property type="entry name" value="PEPTIDYL-PROLYL CIS-TRANS ISOMERASE D-RELATED"/>
    <property type="match status" value="1"/>
</dbReference>
<dbReference type="InterPro" id="IPR046357">
    <property type="entry name" value="PPIase_dom_sf"/>
</dbReference>
<keyword evidence="6 7" id="KW-0413">Isomerase</keyword>
<name>A0AAU9JJR2_9CILI</name>
<dbReference type="InterPro" id="IPR013105">
    <property type="entry name" value="TPR_2"/>
</dbReference>
<dbReference type="Gene3D" id="3.10.50.40">
    <property type="match status" value="1"/>
</dbReference>
<dbReference type="PROSITE" id="PS50059">
    <property type="entry name" value="FKBP_PPIASE"/>
    <property type="match status" value="1"/>
</dbReference>
<sequence length="477" mass="54064">MDISNDGGILKEILMEGSGEYPKPGDDVEVHYRGTLEDGTEFDSSISRGTPFTFKLGQGSVIKGWDQGVATMRVGEKSILTCRSDYAYGDNGMPPKIPKKATLKFEVELLRIKEADEEDKSELEYHVRVERAKKLKEQGNEEVKKGQYLEARDKFYREALSYIEDDPLDQEDVNETSRELKTLKTQLYSNLAICNVKLGEWGEAINNCNEALKIEPNNIKVLFRRASARVNFGLPEEALEDCKAGLAIEPENADFKVLRSKINQRLKEEREKDKKRYGNMFSKLSMYEEKKMPERPYQIPAEPNPNNPKCFFDITIGNAAPRRIVFELFADIVPRTVENFRALCTGEKGANSRGIPLSYQNSIFHRVIKGFMMQGGDFTNFNGTGGESIYGEKFEDENFRIHHTQPGLLSMANAGKNTNGSQFFITYEATPHLDEKHVVFGRVIEGMEVCRDVENLKTGEQDKPTEEVKIVQCGQLS</sequence>
<protein>
    <recommendedName>
        <fullName evidence="2 7">peptidylprolyl isomerase</fullName>
        <ecNumber evidence="2 7">5.2.1.8</ecNumber>
    </recommendedName>
</protein>
<evidence type="ECO:0000259" key="10">
    <source>
        <dbReference type="PROSITE" id="PS50072"/>
    </source>
</evidence>
<dbReference type="InterPro" id="IPR011990">
    <property type="entry name" value="TPR-like_helical_dom_sf"/>
</dbReference>
<dbReference type="Pfam" id="PF00160">
    <property type="entry name" value="Pro_isomerase"/>
    <property type="match status" value="1"/>
</dbReference>
<dbReference type="PROSITE" id="PS50072">
    <property type="entry name" value="CSA_PPIASE_2"/>
    <property type="match status" value="1"/>
</dbReference>
<feature type="repeat" description="TPR" evidence="8">
    <location>
        <begin position="185"/>
        <end position="218"/>
    </location>
</feature>
<dbReference type="PROSITE" id="PS50005">
    <property type="entry name" value="TPR"/>
    <property type="match status" value="1"/>
</dbReference>
<dbReference type="PRINTS" id="PR00153">
    <property type="entry name" value="CSAPPISMRASE"/>
</dbReference>
<evidence type="ECO:0000259" key="9">
    <source>
        <dbReference type="PROSITE" id="PS50059"/>
    </source>
</evidence>
<keyword evidence="3" id="KW-0677">Repeat</keyword>
<dbReference type="SUPFAM" id="SSF50891">
    <property type="entry name" value="Cyclophilin-like"/>
    <property type="match status" value="1"/>
</dbReference>
<dbReference type="FunFam" id="2.40.100.10:FF:000022">
    <property type="entry name" value="Peptidyl-prolyl cis-trans isomerase CYP95"/>
    <property type="match status" value="1"/>
</dbReference>
<organism evidence="11 12">
    <name type="scientific">Blepharisma stoltei</name>
    <dbReference type="NCBI Taxonomy" id="1481888"/>
    <lineage>
        <taxon>Eukaryota</taxon>
        <taxon>Sar</taxon>
        <taxon>Alveolata</taxon>
        <taxon>Ciliophora</taxon>
        <taxon>Postciliodesmatophora</taxon>
        <taxon>Heterotrichea</taxon>
        <taxon>Heterotrichida</taxon>
        <taxon>Blepharismidae</taxon>
        <taxon>Blepharisma</taxon>
    </lineage>
</organism>
<evidence type="ECO:0000256" key="8">
    <source>
        <dbReference type="PROSITE-ProRule" id="PRU00339"/>
    </source>
</evidence>
<evidence type="ECO:0000256" key="3">
    <source>
        <dbReference type="ARBA" id="ARBA00022737"/>
    </source>
</evidence>
<dbReference type="GO" id="GO:0016018">
    <property type="term" value="F:cyclosporin A binding"/>
    <property type="evidence" value="ECO:0007669"/>
    <property type="project" value="TreeGrafter"/>
</dbReference>
<dbReference type="InterPro" id="IPR001179">
    <property type="entry name" value="PPIase_FKBP_dom"/>
</dbReference>
<evidence type="ECO:0000256" key="6">
    <source>
        <dbReference type="ARBA" id="ARBA00023235"/>
    </source>
</evidence>
<dbReference type="GO" id="GO:0006457">
    <property type="term" value="P:protein folding"/>
    <property type="evidence" value="ECO:0007669"/>
    <property type="project" value="InterPro"/>
</dbReference>
<evidence type="ECO:0000256" key="2">
    <source>
        <dbReference type="ARBA" id="ARBA00013194"/>
    </source>
</evidence>
<dbReference type="Gene3D" id="1.25.40.10">
    <property type="entry name" value="Tetratricopeptide repeat domain"/>
    <property type="match status" value="1"/>
</dbReference>
<dbReference type="CDD" id="cd01926">
    <property type="entry name" value="cyclophilin_ABH_like"/>
    <property type="match status" value="1"/>
</dbReference>
<feature type="domain" description="PPIase FKBP-type" evidence="9">
    <location>
        <begin position="25"/>
        <end position="113"/>
    </location>
</feature>
<evidence type="ECO:0000256" key="7">
    <source>
        <dbReference type="PROSITE-ProRule" id="PRU00277"/>
    </source>
</evidence>
<dbReference type="EMBL" id="CAJZBQ010000036">
    <property type="protein sequence ID" value="CAG9324360.1"/>
    <property type="molecule type" value="Genomic_DNA"/>
</dbReference>
<evidence type="ECO:0000256" key="5">
    <source>
        <dbReference type="ARBA" id="ARBA00023110"/>
    </source>
</evidence>
<evidence type="ECO:0000256" key="1">
    <source>
        <dbReference type="ARBA" id="ARBA00000971"/>
    </source>
</evidence>
<dbReference type="Gene3D" id="2.40.100.10">
    <property type="entry name" value="Cyclophilin-like"/>
    <property type="match status" value="1"/>
</dbReference>
<evidence type="ECO:0000313" key="12">
    <source>
        <dbReference type="Proteomes" id="UP001162131"/>
    </source>
</evidence>
<dbReference type="GO" id="GO:0003755">
    <property type="term" value="F:peptidyl-prolyl cis-trans isomerase activity"/>
    <property type="evidence" value="ECO:0007669"/>
    <property type="project" value="UniProtKB-KW"/>
</dbReference>
<evidence type="ECO:0000256" key="4">
    <source>
        <dbReference type="ARBA" id="ARBA00022803"/>
    </source>
</evidence>